<evidence type="ECO:0000313" key="4">
    <source>
        <dbReference type="Proteomes" id="UP000050514"/>
    </source>
</evidence>
<evidence type="ECO:0000313" key="3">
    <source>
        <dbReference type="EMBL" id="KPL73043.1"/>
    </source>
</evidence>
<dbReference type="CDD" id="cd13614">
    <property type="entry name" value="PBP2_QAT_like"/>
    <property type="match status" value="1"/>
</dbReference>
<feature type="domain" description="ABC-type glycine betaine transport system substrate-binding" evidence="2">
    <location>
        <begin position="35"/>
        <end position="297"/>
    </location>
</feature>
<dbReference type="Gene3D" id="3.40.190.10">
    <property type="entry name" value="Periplasmic binding protein-like II"/>
    <property type="match status" value="1"/>
</dbReference>
<keyword evidence="4" id="KW-1185">Reference proteome</keyword>
<comment type="caution">
    <text evidence="3">The sequence shown here is derived from an EMBL/GenBank/DDBJ whole genome shotgun (WGS) entry which is preliminary data.</text>
</comment>
<name>A0A0P6XDW6_9CHLR</name>
<evidence type="ECO:0000259" key="2">
    <source>
        <dbReference type="Pfam" id="PF04069"/>
    </source>
</evidence>
<dbReference type="Proteomes" id="UP000050514">
    <property type="component" value="Unassembled WGS sequence"/>
</dbReference>
<dbReference type="GO" id="GO:0022857">
    <property type="term" value="F:transmembrane transporter activity"/>
    <property type="evidence" value="ECO:0007669"/>
    <property type="project" value="InterPro"/>
</dbReference>
<sequence length="302" mass="33386">MKQPNFLKTLLGAFLILAVLVSCSPGANTPSQTIIRVASKDFTEQFILGEMYAQLLEYNGFKVERKLNLGGTPIAQKALESNEIDLYPEYTGTGLLTVLKLPVNTDPVAVYNTVKNEYASRFNLVWLDPAPMNNTQAVAMKRTRAQDLGIETVSDLVAQASNLVMVGPPEFQEREDGLPGMRKVYGDFNFKEYKSVDPGLRYQAINEGQADVTVAFGTDGEIAAFDLVILKDDKGLWPPYQVAPVIRKEVLDSNPKIAEILNGLAPLLTDEVMQQLNFEVSGKQREPADVAKEFLQQQGLIK</sequence>
<dbReference type="EMBL" id="LGHJ01000022">
    <property type="protein sequence ID" value="KPL73043.1"/>
    <property type="molecule type" value="Genomic_DNA"/>
</dbReference>
<evidence type="ECO:0000256" key="1">
    <source>
        <dbReference type="SAM" id="SignalP"/>
    </source>
</evidence>
<gene>
    <name evidence="3" type="ORF">AC812_15385</name>
</gene>
<reference evidence="3 4" key="1">
    <citation type="submission" date="2015-07" db="EMBL/GenBank/DDBJ databases">
        <title>Draft genome of Bellilinea caldifistulae DSM 17877.</title>
        <authorList>
            <person name="Hemp J."/>
            <person name="Ward L.M."/>
            <person name="Pace L.A."/>
            <person name="Fischer W.W."/>
        </authorList>
    </citation>
    <scope>NUCLEOTIDE SEQUENCE [LARGE SCALE GENOMIC DNA]</scope>
    <source>
        <strain evidence="3 4">GOMI-1</strain>
    </source>
</reference>
<organism evidence="3 4">
    <name type="scientific">Bellilinea caldifistulae</name>
    <dbReference type="NCBI Taxonomy" id="360411"/>
    <lineage>
        <taxon>Bacteria</taxon>
        <taxon>Bacillati</taxon>
        <taxon>Chloroflexota</taxon>
        <taxon>Anaerolineae</taxon>
        <taxon>Anaerolineales</taxon>
        <taxon>Anaerolineaceae</taxon>
        <taxon>Bellilinea</taxon>
    </lineage>
</organism>
<dbReference type="RefSeq" id="WP_061917054.1">
    <property type="nucleotide sequence ID" value="NZ_DF967971.1"/>
</dbReference>
<dbReference type="PROSITE" id="PS51257">
    <property type="entry name" value="PROKAR_LIPOPROTEIN"/>
    <property type="match status" value="1"/>
</dbReference>
<dbReference type="InterPro" id="IPR007210">
    <property type="entry name" value="ABC_Gly_betaine_transp_sub-bd"/>
</dbReference>
<dbReference type="SUPFAM" id="SSF53850">
    <property type="entry name" value="Periplasmic binding protein-like II"/>
    <property type="match status" value="1"/>
</dbReference>
<dbReference type="AlphaFoldDB" id="A0A0P6XDW6"/>
<feature type="chain" id="PRO_5006132993" evidence="1">
    <location>
        <begin position="28"/>
        <end position="302"/>
    </location>
</feature>
<proteinExistence type="predicted"/>
<accession>A0A0P6XDW6</accession>
<dbReference type="Pfam" id="PF04069">
    <property type="entry name" value="OpuAC"/>
    <property type="match status" value="1"/>
</dbReference>
<dbReference type="STRING" id="360411.AC812_15385"/>
<dbReference type="GO" id="GO:0043190">
    <property type="term" value="C:ATP-binding cassette (ABC) transporter complex"/>
    <property type="evidence" value="ECO:0007669"/>
    <property type="project" value="InterPro"/>
</dbReference>
<protein>
    <submittedName>
        <fullName evidence="3">Quaternary ammonium transporter</fullName>
    </submittedName>
</protein>
<keyword evidence="1" id="KW-0732">Signal</keyword>
<dbReference type="Gene3D" id="3.40.190.120">
    <property type="entry name" value="Osmoprotection protein (prox), domain 2"/>
    <property type="match status" value="1"/>
</dbReference>
<dbReference type="OrthoDB" id="9801163at2"/>
<feature type="signal peptide" evidence="1">
    <location>
        <begin position="1"/>
        <end position="27"/>
    </location>
</feature>